<dbReference type="GO" id="GO:0009570">
    <property type="term" value="C:chloroplast stroma"/>
    <property type="evidence" value="ECO:0007669"/>
    <property type="project" value="TreeGrafter"/>
</dbReference>
<dbReference type="PANTHER" id="PTHR20836:SF0">
    <property type="entry name" value="4-HYDROXY-TETRAHYDRODIPICOLINATE REDUCTASE 1, CHLOROPLASTIC-RELATED"/>
    <property type="match status" value="1"/>
</dbReference>
<dbReference type="InterPro" id="IPR023940">
    <property type="entry name" value="DHDPR_bac"/>
</dbReference>
<name>A0A7R9US70_DIALT</name>
<protein>
    <recommendedName>
        <fullName evidence="3">Dihydrodipicolinate reductase C-terminal domain-containing protein</fullName>
    </recommendedName>
</protein>
<feature type="region of interest" description="Disordered" evidence="1">
    <location>
        <begin position="24"/>
        <end position="43"/>
    </location>
</feature>
<evidence type="ECO:0000313" key="2">
    <source>
        <dbReference type="EMBL" id="CAD8272451.1"/>
    </source>
</evidence>
<organism evidence="2">
    <name type="scientific">Diacronema lutheri</name>
    <name type="common">Unicellular marine alga</name>
    <name type="synonym">Monochrysis lutheri</name>
    <dbReference type="NCBI Taxonomy" id="2081491"/>
    <lineage>
        <taxon>Eukaryota</taxon>
        <taxon>Haptista</taxon>
        <taxon>Haptophyta</taxon>
        <taxon>Pavlovophyceae</taxon>
        <taxon>Pavlovales</taxon>
        <taxon>Pavlovaceae</taxon>
        <taxon>Diacronema</taxon>
    </lineage>
</organism>
<proteinExistence type="predicted"/>
<evidence type="ECO:0008006" key="3">
    <source>
        <dbReference type="Google" id="ProtNLM"/>
    </source>
</evidence>
<dbReference type="PANTHER" id="PTHR20836">
    <property type="entry name" value="DIHYDRODIPICOLINATE REDUCTASE"/>
    <property type="match status" value="1"/>
</dbReference>
<gene>
    <name evidence="2" type="ORF">PLUT1463_LOCUS6765</name>
</gene>
<dbReference type="AlphaFoldDB" id="A0A7R9US70"/>
<sequence length="117" mass="12103">MGAGAGAGGDAAAGWSDARIERVRDESSQLAGAPDGAGYGRLNPVPTSALSGHAFHTYSLIAPDGSVEFQWRHNVVGRRVYAEGTADAALFLAGKAADRAGKRLFTMVDLLQSGAMR</sequence>
<reference evidence="2" key="1">
    <citation type="submission" date="2021-01" db="EMBL/GenBank/DDBJ databases">
        <authorList>
            <person name="Corre E."/>
            <person name="Pelletier E."/>
            <person name="Niang G."/>
            <person name="Scheremetjew M."/>
            <person name="Finn R."/>
            <person name="Kale V."/>
            <person name="Holt S."/>
            <person name="Cochrane G."/>
            <person name="Meng A."/>
            <person name="Brown T."/>
            <person name="Cohen L."/>
        </authorList>
    </citation>
    <scope>NUCLEOTIDE SEQUENCE</scope>
    <source>
        <strain evidence="2">RCC1537</strain>
    </source>
</reference>
<dbReference type="GO" id="GO:0019877">
    <property type="term" value="P:diaminopimelate biosynthetic process"/>
    <property type="evidence" value="ECO:0007669"/>
    <property type="project" value="TreeGrafter"/>
</dbReference>
<evidence type="ECO:0000256" key="1">
    <source>
        <dbReference type="SAM" id="MobiDB-lite"/>
    </source>
</evidence>
<dbReference type="GO" id="GO:0009089">
    <property type="term" value="P:lysine biosynthetic process via diaminopimelate"/>
    <property type="evidence" value="ECO:0007669"/>
    <property type="project" value="InterPro"/>
</dbReference>
<dbReference type="GO" id="GO:0008839">
    <property type="term" value="F:4-hydroxy-tetrahydrodipicolinate reductase"/>
    <property type="evidence" value="ECO:0007669"/>
    <property type="project" value="InterPro"/>
</dbReference>
<accession>A0A7R9US70</accession>
<dbReference type="EMBL" id="HBEB01010446">
    <property type="protein sequence ID" value="CAD8272451.1"/>
    <property type="molecule type" value="Transcribed_RNA"/>
</dbReference>